<feature type="signal peptide" evidence="1">
    <location>
        <begin position="1"/>
        <end position="21"/>
    </location>
</feature>
<comment type="caution">
    <text evidence="3">The sequence shown here is derived from an EMBL/GenBank/DDBJ whole genome shotgun (WGS) entry which is preliminary data.</text>
</comment>
<evidence type="ECO:0000313" key="3">
    <source>
        <dbReference type="EMBL" id="KAL2819272.1"/>
    </source>
</evidence>
<evidence type="ECO:0000313" key="4">
    <source>
        <dbReference type="Proteomes" id="UP001610335"/>
    </source>
</evidence>
<accession>A0ABR4HV76</accession>
<feature type="domain" description="DUF7580" evidence="2">
    <location>
        <begin position="209"/>
        <end position="531"/>
    </location>
</feature>
<gene>
    <name evidence="3" type="ORF">BDW59DRAFT_165135</name>
</gene>
<feature type="chain" id="PRO_5045522810" description="DUF7580 domain-containing protein" evidence="1">
    <location>
        <begin position="22"/>
        <end position="534"/>
    </location>
</feature>
<evidence type="ECO:0000256" key="1">
    <source>
        <dbReference type="SAM" id="SignalP"/>
    </source>
</evidence>
<dbReference type="PANTHER" id="PTHR35186">
    <property type="entry name" value="ANK_REP_REGION DOMAIN-CONTAINING PROTEIN"/>
    <property type="match status" value="1"/>
</dbReference>
<name>A0ABR4HV76_9EURO</name>
<dbReference type="InterPro" id="IPR056002">
    <property type="entry name" value="DUF7580"/>
</dbReference>
<dbReference type="Proteomes" id="UP001610335">
    <property type="component" value="Unassembled WGS sequence"/>
</dbReference>
<reference evidence="3 4" key="1">
    <citation type="submission" date="2024-07" db="EMBL/GenBank/DDBJ databases">
        <title>Section-level genome sequencing and comparative genomics of Aspergillus sections Usti and Cavernicolus.</title>
        <authorList>
            <consortium name="Lawrence Berkeley National Laboratory"/>
            <person name="Nybo J.L."/>
            <person name="Vesth T.C."/>
            <person name="Theobald S."/>
            <person name="Frisvad J.C."/>
            <person name="Larsen T.O."/>
            <person name="Kjaerboelling I."/>
            <person name="Rothschild-Mancinelli K."/>
            <person name="Lyhne E.K."/>
            <person name="Kogle M.E."/>
            <person name="Barry K."/>
            <person name="Clum A."/>
            <person name="Na H."/>
            <person name="Ledsgaard L."/>
            <person name="Lin J."/>
            <person name="Lipzen A."/>
            <person name="Kuo A."/>
            <person name="Riley R."/>
            <person name="Mondo S."/>
            <person name="LaButti K."/>
            <person name="Haridas S."/>
            <person name="Pangalinan J."/>
            <person name="Salamov A.A."/>
            <person name="Simmons B.A."/>
            <person name="Magnuson J.K."/>
            <person name="Chen J."/>
            <person name="Drula E."/>
            <person name="Henrissat B."/>
            <person name="Wiebenga A."/>
            <person name="Lubbers R.J."/>
            <person name="Gomes A.C."/>
            <person name="Makela M.R."/>
            <person name="Stajich J."/>
            <person name="Grigoriev I.V."/>
            <person name="Mortensen U.H."/>
            <person name="De vries R.P."/>
            <person name="Baker S.E."/>
            <person name="Andersen M.R."/>
        </authorList>
    </citation>
    <scope>NUCLEOTIDE SEQUENCE [LARGE SCALE GENOMIC DNA]</scope>
    <source>
        <strain evidence="3 4">CBS 600.67</strain>
    </source>
</reference>
<evidence type="ECO:0000259" key="2">
    <source>
        <dbReference type="Pfam" id="PF24476"/>
    </source>
</evidence>
<keyword evidence="1" id="KW-0732">Signal</keyword>
<dbReference type="PANTHER" id="PTHR35186:SF4">
    <property type="entry name" value="PRION-INHIBITION AND PROPAGATION HELO DOMAIN-CONTAINING PROTEIN"/>
    <property type="match status" value="1"/>
</dbReference>
<proteinExistence type="predicted"/>
<protein>
    <recommendedName>
        <fullName evidence="2">DUF7580 domain-containing protein</fullName>
    </recommendedName>
</protein>
<keyword evidence="4" id="KW-1185">Reference proteome</keyword>
<organism evidence="3 4">
    <name type="scientific">Aspergillus cavernicola</name>
    <dbReference type="NCBI Taxonomy" id="176166"/>
    <lineage>
        <taxon>Eukaryota</taxon>
        <taxon>Fungi</taxon>
        <taxon>Dikarya</taxon>
        <taxon>Ascomycota</taxon>
        <taxon>Pezizomycotina</taxon>
        <taxon>Eurotiomycetes</taxon>
        <taxon>Eurotiomycetidae</taxon>
        <taxon>Eurotiales</taxon>
        <taxon>Aspergillaceae</taxon>
        <taxon>Aspergillus</taxon>
        <taxon>Aspergillus subgen. Nidulantes</taxon>
    </lineage>
</organism>
<dbReference type="EMBL" id="JBFXLS010000078">
    <property type="protein sequence ID" value="KAL2819272.1"/>
    <property type="molecule type" value="Genomic_DNA"/>
</dbReference>
<dbReference type="Pfam" id="PF24476">
    <property type="entry name" value="DUF7580"/>
    <property type="match status" value="1"/>
</dbReference>
<sequence length="534" mass="60269">MVTGIEIAGIVLGTLPLVVEGLEVYQRGVKRLKRSITYDVSLKKLIRQVTEQKIFLEDNLKILLGAACSQQVFTPSLTDDYWNDVSIGPTAEAVKKYLGEKKHQLFQDLLEDFERCLVQLADDLDRVQRVKKSLATFYKPQGKHATKRVMYLIKEEDVKALTAELASLNTSMDTLVRNATILHKQQNTMESRVIPDERKALALAFVLNQIRGYTDRLFQAFHSALVPGCHPSHDVALFLDTPSFPVSRQLGLKPGLFRFRLMLNVYTLDVMTTSVWHEAHVTVSDEDDSPISSPPPGASIVPTAPLGPPSISITAPSSDPSLAQVGHLCSEFIGANQAKVSLDLLLRYEQLLCSQIRISPSEKVKLAFKLATALLQLKTSQWLQTPFSNQAIYFHKVALTGDRYSIKVDQPLVLQSFSNAIQHRTSEKNPKTMFLELGILLLEIWNETLFAVFAEEWCQKGPIQPMMRQGIASEWYERTFMGMSRRYGRVVQICVNFAFEYNQGQQLWDDEDLRKSVCAKIISPLDEECRSFPT</sequence>